<keyword evidence="1" id="KW-0732">Signal</keyword>
<proteinExistence type="predicted"/>
<organism evidence="2 3">
    <name type="scientific">Liparis tanakae</name>
    <name type="common">Tanaka's snailfish</name>
    <dbReference type="NCBI Taxonomy" id="230148"/>
    <lineage>
        <taxon>Eukaryota</taxon>
        <taxon>Metazoa</taxon>
        <taxon>Chordata</taxon>
        <taxon>Craniata</taxon>
        <taxon>Vertebrata</taxon>
        <taxon>Euteleostomi</taxon>
        <taxon>Actinopterygii</taxon>
        <taxon>Neopterygii</taxon>
        <taxon>Teleostei</taxon>
        <taxon>Neoteleostei</taxon>
        <taxon>Acanthomorphata</taxon>
        <taxon>Eupercaria</taxon>
        <taxon>Perciformes</taxon>
        <taxon>Cottioidei</taxon>
        <taxon>Cottales</taxon>
        <taxon>Liparidae</taxon>
        <taxon>Liparis</taxon>
    </lineage>
</organism>
<evidence type="ECO:0000313" key="3">
    <source>
        <dbReference type="Proteomes" id="UP000314294"/>
    </source>
</evidence>
<keyword evidence="3" id="KW-1185">Reference proteome</keyword>
<dbReference type="EMBL" id="SRLO01000742">
    <property type="protein sequence ID" value="TNN47469.1"/>
    <property type="molecule type" value="Genomic_DNA"/>
</dbReference>
<gene>
    <name evidence="2" type="ORF">EYF80_042354</name>
</gene>
<feature type="signal peptide" evidence="1">
    <location>
        <begin position="1"/>
        <end position="23"/>
    </location>
</feature>
<comment type="caution">
    <text evidence="2">The sequence shown here is derived from an EMBL/GenBank/DDBJ whole genome shotgun (WGS) entry which is preliminary data.</text>
</comment>
<accession>A0A4Z2G1Q9</accession>
<reference evidence="2 3" key="1">
    <citation type="submission" date="2019-03" db="EMBL/GenBank/DDBJ databases">
        <title>First draft genome of Liparis tanakae, snailfish: a comprehensive survey of snailfish specific genes.</title>
        <authorList>
            <person name="Kim W."/>
            <person name="Song I."/>
            <person name="Jeong J.-H."/>
            <person name="Kim D."/>
            <person name="Kim S."/>
            <person name="Ryu S."/>
            <person name="Song J.Y."/>
            <person name="Lee S.K."/>
        </authorList>
    </citation>
    <scope>NUCLEOTIDE SEQUENCE [LARGE SCALE GENOMIC DNA]</scope>
    <source>
        <tissue evidence="2">Muscle</tissue>
    </source>
</reference>
<sequence length="69" mass="7810">MSMIWESVICSVTLMMWLVSSTGRKALVQTDGLETEMKTLGFHDVLCTKKEAHKTTPTYETTPTSDRQK</sequence>
<dbReference type="Proteomes" id="UP000314294">
    <property type="component" value="Unassembled WGS sequence"/>
</dbReference>
<evidence type="ECO:0000313" key="2">
    <source>
        <dbReference type="EMBL" id="TNN47469.1"/>
    </source>
</evidence>
<protein>
    <submittedName>
        <fullName evidence="2">Uncharacterized protein</fullName>
    </submittedName>
</protein>
<name>A0A4Z2G1Q9_9TELE</name>
<dbReference type="AlphaFoldDB" id="A0A4Z2G1Q9"/>
<evidence type="ECO:0000256" key="1">
    <source>
        <dbReference type="SAM" id="SignalP"/>
    </source>
</evidence>
<feature type="chain" id="PRO_5021497470" evidence="1">
    <location>
        <begin position="24"/>
        <end position="69"/>
    </location>
</feature>